<dbReference type="Gene3D" id="2.60.120.10">
    <property type="entry name" value="Jelly Rolls"/>
    <property type="match status" value="1"/>
</dbReference>
<dbReference type="AlphaFoldDB" id="A0AAW5QWX6"/>
<sequence>MIDPFYDFPRDVAARLDAVCRWRRVEADTLVIDAACGALHGVFVLAEGEVDVHRRDGSGEIIHLRRLEAVSCFGEFAALHGAPGAASVRTLTPCVIAEIDPATFVALLNEFPMLSIRLLRRAESRLKSLDEDMVCLRLARKRIDEAYRNAVLRTL</sequence>
<dbReference type="PROSITE" id="PS00626">
    <property type="entry name" value="RCC1_2"/>
    <property type="match status" value="1"/>
</dbReference>
<keyword evidence="3" id="KW-1185">Reference proteome</keyword>
<dbReference type="InterPro" id="IPR000595">
    <property type="entry name" value="cNMP-bd_dom"/>
</dbReference>
<gene>
    <name evidence="2" type="ORF">MUB46_11920</name>
</gene>
<dbReference type="PROSITE" id="PS50042">
    <property type="entry name" value="CNMP_BINDING_3"/>
    <property type="match status" value="1"/>
</dbReference>
<feature type="domain" description="Cyclic nucleotide-binding" evidence="1">
    <location>
        <begin position="42"/>
        <end position="125"/>
    </location>
</feature>
<proteinExistence type="predicted"/>
<dbReference type="EMBL" id="JALIDZ010000005">
    <property type="protein sequence ID" value="MCT8972566.1"/>
    <property type="molecule type" value="Genomic_DNA"/>
</dbReference>
<dbReference type="SMART" id="SM00100">
    <property type="entry name" value="cNMP"/>
    <property type="match status" value="1"/>
</dbReference>
<dbReference type="InterPro" id="IPR014710">
    <property type="entry name" value="RmlC-like_jellyroll"/>
</dbReference>
<dbReference type="Pfam" id="PF00027">
    <property type="entry name" value="cNMP_binding"/>
    <property type="match status" value="1"/>
</dbReference>
<name>A0AAW5QWX6_9HYPH</name>
<evidence type="ECO:0000313" key="3">
    <source>
        <dbReference type="Proteomes" id="UP001320898"/>
    </source>
</evidence>
<accession>A0AAW5QWX6</accession>
<reference evidence="2 3" key="1">
    <citation type="submission" date="2022-04" db="EMBL/GenBank/DDBJ databases">
        <authorList>
            <person name="Ye Y.-Q."/>
            <person name="Du Z.-J."/>
        </authorList>
    </citation>
    <scope>NUCLEOTIDE SEQUENCE [LARGE SCALE GENOMIC DNA]</scope>
    <source>
        <strain evidence="2 3">A6E488</strain>
    </source>
</reference>
<dbReference type="RefSeq" id="WP_261616149.1">
    <property type="nucleotide sequence ID" value="NZ_JALIDZ010000005.1"/>
</dbReference>
<dbReference type="Proteomes" id="UP001320898">
    <property type="component" value="Unassembled WGS sequence"/>
</dbReference>
<dbReference type="CDD" id="cd00038">
    <property type="entry name" value="CAP_ED"/>
    <property type="match status" value="1"/>
</dbReference>
<dbReference type="InterPro" id="IPR018490">
    <property type="entry name" value="cNMP-bd_dom_sf"/>
</dbReference>
<evidence type="ECO:0000313" key="2">
    <source>
        <dbReference type="EMBL" id="MCT8972566.1"/>
    </source>
</evidence>
<organism evidence="2 3">
    <name type="scientific">Microbaculum marinisediminis</name>
    <dbReference type="NCBI Taxonomy" id="2931392"/>
    <lineage>
        <taxon>Bacteria</taxon>
        <taxon>Pseudomonadati</taxon>
        <taxon>Pseudomonadota</taxon>
        <taxon>Alphaproteobacteria</taxon>
        <taxon>Hyphomicrobiales</taxon>
        <taxon>Tepidamorphaceae</taxon>
        <taxon>Microbaculum</taxon>
    </lineage>
</organism>
<dbReference type="InterPro" id="IPR000408">
    <property type="entry name" value="Reg_chr_condens"/>
</dbReference>
<protein>
    <submittedName>
        <fullName evidence="2">Crp/Fnr family transcriptional regulator</fullName>
    </submittedName>
</protein>
<comment type="caution">
    <text evidence="2">The sequence shown here is derived from an EMBL/GenBank/DDBJ whole genome shotgun (WGS) entry which is preliminary data.</text>
</comment>
<evidence type="ECO:0000259" key="1">
    <source>
        <dbReference type="PROSITE" id="PS50042"/>
    </source>
</evidence>
<dbReference type="SUPFAM" id="SSF51206">
    <property type="entry name" value="cAMP-binding domain-like"/>
    <property type="match status" value="1"/>
</dbReference>